<organism evidence="7 8">
    <name type="scientific">Achlya hypogyna</name>
    <name type="common">Oomycete</name>
    <name type="synonym">Protoachlya hypogyna</name>
    <dbReference type="NCBI Taxonomy" id="1202772"/>
    <lineage>
        <taxon>Eukaryota</taxon>
        <taxon>Sar</taxon>
        <taxon>Stramenopiles</taxon>
        <taxon>Oomycota</taxon>
        <taxon>Saprolegniomycetes</taxon>
        <taxon>Saprolegniales</taxon>
        <taxon>Achlyaceae</taxon>
        <taxon>Achlya</taxon>
    </lineage>
</organism>
<evidence type="ECO:0000313" key="7">
    <source>
        <dbReference type="EMBL" id="OQR94869.1"/>
    </source>
</evidence>
<evidence type="ECO:0000313" key="8">
    <source>
        <dbReference type="Proteomes" id="UP000243579"/>
    </source>
</evidence>
<evidence type="ECO:0000256" key="3">
    <source>
        <dbReference type="ARBA" id="ARBA00022989"/>
    </source>
</evidence>
<keyword evidence="5" id="KW-0539">Nucleus</keyword>
<evidence type="ECO:0000256" key="6">
    <source>
        <dbReference type="ARBA" id="ARBA00034303"/>
    </source>
</evidence>
<evidence type="ECO:0000256" key="5">
    <source>
        <dbReference type="ARBA" id="ARBA00023242"/>
    </source>
</evidence>
<dbReference type="InterPro" id="IPR008547">
    <property type="entry name" value="DUF829_TMEM53"/>
</dbReference>
<dbReference type="InterPro" id="IPR029058">
    <property type="entry name" value="AB_hydrolase_fold"/>
</dbReference>
<dbReference type="Gene3D" id="3.40.50.1820">
    <property type="entry name" value="alpha/beta hydrolase"/>
    <property type="match status" value="1"/>
</dbReference>
<keyword evidence="4" id="KW-0472">Membrane</keyword>
<dbReference type="Pfam" id="PF05705">
    <property type="entry name" value="DUF829"/>
    <property type="match status" value="1"/>
</dbReference>
<dbReference type="SUPFAM" id="SSF53474">
    <property type="entry name" value="alpha/beta-Hydrolases"/>
    <property type="match status" value="1"/>
</dbReference>
<name>A0A1V9ZA73_ACHHY</name>
<proteinExistence type="inferred from homology"/>
<evidence type="ECO:0000256" key="4">
    <source>
        <dbReference type="ARBA" id="ARBA00023136"/>
    </source>
</evidence>
<dbReference type="AlphaFoldDB" id="A0A1V9ZA73"/>
<reference evidence="7 8" key="1">
    <citation type="journal article" date="2014" name="Genome Biol. Evol.">
        <title>The secreted proteins of Achlya hypogyna and Thraustotheca clavata identify the ancestral oomycete secretome and reveal gene acquisitions by horizontal gene transfer.</title>
        <authorList>
            <person name="Misner I."/>
            <person name="Blouin N."/>
            <person name="Leonard G."/>
            <person name="Richards T.A."/>
            <person name="Lane C.E."/>
        </authorList>
    </citation>
    <scope>NUCLEOTIDE SEQUENCE [LARGE SCALE GENOMIC DNA]</scope>
    <source>
        <strain evidence="7 8">ATCC 48635</strain>
    </source>
</reference>
<evidence type="ECO:0000256" key="2">
    <source>
        <dbReference type="ARBA" id="ARBA00022692"/>
    </source>
</evidence>
<dbReference type="OrthoDB" id="77878at2759"/>
<dbReference type="Proteomes" id="UP000243579">
    <property type="component" value="Unassembled WGS sequence"/>
</dbReference>
<keyword evidence="3" id="KW-1133">Transmembrane helix</keyword>
<gene>
    <name evidence="7" type="ORF">ACHHYP_00882</name>
</gene>
<dbReference type="PANTHER" id="PTHR12265:SF30">
    <property type="entry name" value="TRANSMEMBRANE PROTEIN 53"/>
    <property type="match status" value="1"/>
</dbReference>
<protein>
    <submittedName>
        <fullName evidence="7">Uncharacterized protein</fullName>
    </submittedName>
</protein>
<evidence type="ECO:0000256" key="1">
    <source>
        <dbReference type="ARBA" id="ARBA00007387"/>
    </source>
</evidence>
<sequence length="235" mass="25834">MASKRVVVVCGWMGAGGRPVDKYAQIYRQLGFDAVVLVSSTWDFFKSERQVQAGAAKALLDMVRSSDVEIIPHMLSNGGCRSWYCLEDHLRTALGEVKVPAMIFDSAPSLGTEDAVNFTWWGARHLPSLAECAGVRASLSMLKWLPFCTSATDHFARHWDRFFGAQQVVPKLFFYSSSDTFVDADSVQAAIAAAKEGGATVEAVDFKQSTHVNHLTYDPITYSKTIASFLAKHVS</sequence>
<keyword evidence="2" id="KW-0812">Transmembrane</keyword>
<dbReference type="EMBL" id="JNBR01000349">
    <property type="protein sequence ID" value="OQR94869.1"/>
    <property type="molecule type" value="Genomic_DNA"/>
</dbReference>
<dbReference type="GO" id="GO:0005640">
    <property type="term" value="C:nuclear outer membrane"/>
    <property type="evidence" value="ECO:0007669"/>
    <property type="project" value="UniProtKB-SubCell"/>
</dbReference>
<comment type="caution">
    <text evidence="7">The sequence shown here is derived from an EMBL/GenBank/DDBJ whole genome shotgun (WGS) entry which is preliminary data.</text>
</comment>
<comment type="similarity">
    <text evidence="1">Belongs to the TMEM53 family.</text>
</comment>
<accession>A0A1V9ZA73</accession>
<comment type="subcellular location">
    <subcellularLocation>
        <location evidence="6">Nucleus outer membrane</location>
        <topology evidence="6">Single-pass membrane protein</topology>
    </subcellularLocation>
</comment>
<dbReference type="PANTHER" id="PTHR12265">
    <property type="entry name" value="TRANSMEMBRANE PROTEIN 53"/>
    <property type="match status" value="1"/>
</dbReference>
<keyword evidence="8" id="KW-1185">Reference proteome</keyword>